<evidence type="ECO:0000313" key="3">
    <source>
        <dbReference type="EMBL" id="POM62711.1"/>
    </source>
</evidence>
<feature type="domain" description="Reverse transcriptase" evidence="1">
    <location>
        <begin position="2"/>
        <end position="74"/>
    </location>
</feature>
<dbReference type="InterPro" id="IPR000477">
    <property type="entry name" value="RT_dom"/>
</dbReference>
<feature type="domain" description="Reverse transcriptase/retrotransposon-derived protein RNase H-like" evidence="2">
    <location>
        <begin position="123"/>
        <end position="172"/>
    </location>
</feature>
<dbReference type="Pfam" id="PF00078">
    <property type="entry name" value="RVT_1"/>
    <property type="match status" value="1"/>
</dbReference>
<dbReference type="Proteomes" id="UP000237271">
    <property type="component" value="Unassembled WGS sequence"/>
</dbReference>
<dbReference type="Pfam" id="PF17919">
    <property type="entry name" value="RT_RNaseH_2"/>
    <property type="match status" value="1"/>
</dbReference>
<organism evidence="3 4">
    <name type="scientific">Phytophthora palmivora</name>
    <dbReference type="NCBI Taxonomy" id="4796"/>
    <lineage>
        <taxon>Eukaryota</taxon>
        <taxon>Sar</taxon>
        <taxon>Stramenopiles</taxon>
        <taxon>Oomycota</taxon>
        <taxon>Peronosporomycetes</taxon>
        <taxon>Peronosporales</taxon>
        <taxon>Peronosporaceae</taxon>
        <taxon>Phytophthora</taxon>
    </lineage>
</organism>
<sequence length="182" mass="21076">MGLSNASTTFDDVIRRILDDLVDVCQSYFDDIYVVTRSKSLEDHLEALDRVFARLNDHKCFVKLSKCVFCADTIPFGHFHRPGMNCNHSWELQSTCKRCCQTFADDADPLFDMLKSKAQKLTWTATLRRHFEQLKHRIRQTPVLAIAELSKDFFIRMDASNFAMGGVLFQKEIKMAKQSNDR</sequence>
<proteinExistence type="predicted"/>
<reference evidence="3 4" key="1">
    <citation type="journal article" date="2017" name="Genome Biol. Evol.">
        <title>Phytophthora megakarya and P. palmivora, closely related causal agents of cacao black pod rot, underwent increases in genome sizes and gene numbers by different mechanisms.</title>
        <authorList>
            <person name="Ali S.S."/>
            <person name="Shao J."/>
            <person name="Lary D.J."/>
            <person name="Kronmiller B."/>
            <person name="Shen D."/>
            <person name="Strem M.D."/>
            <person name="Amoako-Attah I."/>
            <person name="Akrofi A.Y."/>
            <person name="Begoude B.A."/>
            <person name="Ten Hoopen G.M."/>
            <person name="Coulibaly K."/>
            <person name="Kebe B.I."/>
            <person name="Melnick R.L."/>
            <person name="Guiltinan M.J."/>
            <person name="Tyler B.M."/>
            <person name="Meinhardt L.W."/>
            <person name="Bailey B.A."/>
        </authorList>
    </citation>
    <scope>NUCLEOTIDE SEQUENCE [LARGE SCALE GENOMIC DNA]</scope>
    <source>
        <strain evidence="4">sbr112.9</strain>
    </source>
</reference>
<dbReference type="AlphaFoldDB" id="A0A2P4XAY3"/>
<dbReference type="PANTHER" id="PTHR33064:SF37">
    <property type="entry name" value="RIBONUCLEASE H"/>
    <property type="match status" value="1"/>
</dbReference>
<protein>
    <submittedName>
        <fullName evidence="3">Reverse transcriptase-rnase h-integrase</fullName>
    </submittedName>
</protein>
<dbReference type="InterPro" id="IPR041577">
    <property type="entry name" value="RT_RNaseH_2"/>
</dbReference>
<comment type="caution">
    <text evidence="3">The sequence shown here is derived from an EMBL/GenBank/DDBJ whole genome shotgun (WGS) entry which is preliminary data.</text>
</comment>
<name>A0A2P4XAY3_9STRA</name>
<dbReference type="InterPro" id="IPR051320">
    <property type="entry name" value="Viral_Replic_Matur_Polypro"/>
</dbReference>
<accession>A0A2P4XAY3</accession>
<dbReference type="InterPro" id="IPR043128">
    <property type="entry name" value="Rev_trsase/Diguanyl_cyclase"/>
</dbReference>
<keyword evidence="4" id="KW-1185">Reference proteome</keyword>
<dbReference type="PANTHER" id="PTHR33064">
    <property type="entry name" value="POL PROTEIN"/>
    <property type="match status" value="1"/>
</dbReference>
<dbReference type="Gene3D" id="3.30.70.270">
    <property type="match status" value="2"/>
</dbReference>
<dbReference type="SUPFAM" id="SSF56672">
    <property type="entry name" value="DNA/RNA polymerases"/>
    <property type="match status" value="1"/>
</dbReference>
<keyword evidence="3" id="KW-0808">Transferase</keyword>
<keyword evidence="3" id="KW-0548">Nucleotidyltransferase</keyword>
<dbReference type="EMBL" id="NCKW01015510">
    <property type="protein sequence ID" value="POM62711.1"/>
    <property type="molecule type" value="Genomic_DNA"/>
</dbReference>
<dbReference type="OrthoDB" id="1909920at2759"/>
<dbReference type="InterPro" id="IPR043502">
    <property type="entry name" value="DNA/RNA_pol_sf"/>
</dbReference>
<keyword evidence="3" id="KW-0695">RNA-directed DNA polymerase</keyword>
<dbReference type="GO" id="GO:0003964">
    <property type="term" value="F:RNA-directed DNA polymerase activity"/>
    <property type="evidence" value="ECO:0007669"/>
    <property type="project" value="UniProtKB-KW"/>
</dbReference>
<evidence type="ECO:0000259" key="1">
    <source>
        <dbReference type="Pfam" id="PF00078"/>
    </source>
</evidence>
<evidence type="ECO:0000313" key="4">
    <source>
        <dbReference type="Proteomes" id="UP000237271"/>
    </source>
</evidence>
<gene>
    <name evidence="3" type="ORF">PHPALM_28090</name>
</gene>
<evidence type="ECO:0000259" key="2">
    <source>
        <dbReference type="Pfam" id="PF17919"/>
    </source>
</evidence>